<dbReference type="InterPro" id="IPR006439">
    <property type="entry name" value="HAD-SF_hydro_IA"/>
</dbReference>
<dbReference type="InterPro" id="IPR041492">
    <property type="entry name" value="HAD_2"/>
</dbReference>
<dbReference type="PANTHER" id="PTHR46191:SF2">
    <property type="entry name" value="HALOACID DEHALOGENASE-LIKE HYDROLASE DOMAIN-CONTAINING PROTEIN 3"/>
    <property type="match status" value="1"/>
</dbReference>
<dbReference type="PRINTS" id="PR00413">
    <property type="entry name" value="HADHALOGNASE"/>
</dbReference>
<proteinExistence type="predicted"/>
<gene>
    <name evidence="1" type="ORF">GCM10023231_34780</name>
</gene>
<organism evidence="1 2">
    <name type="scientific">Olivibacter ginsenosidimutans</name>
    <dbReference type="NCBI Taxonomy" id="1176537"/>
    <lineage>
        <taxon>Bacteria</taxon>
        <taxon>Pseudomonadati</taxon>
        <taxon>Bacteroidota</taxon>
        <taxon>Sphingobacteriia</taxon>
        <taxon>Sphingobacteriales</taxon>
        <taxon>Sphingobacteriaceae</taxon>
        <taxon>Olivibacter</taxon>
    </lineage>
</organism>
<accession>A0ABP9BZQ4</accession>
<dbReference type="InterPro" id="IPR036412">
    <property type="entry name" value="HAD-like_sf"/>
</dbReference>
<keyword evidence="2" id="KW-1185">Reference proteome</keyword>
<dbReference type="Pfam" id="PF13419">
    <property type="entry name" value="HAD_2"/>
    <property type="match status" value="1"/>
</dbReference>
<dbReference type="Gene3D" id="3.40.50.1000">
    <property type="entry name" value="HAD superfamily/HAD-like"/>
    <property type="match status" value="1"/>
</dbReference>
<dbReference type="SFLD" id="SFLDG01129">
    <property type="entry name" value="C1.5:_HAD__Beta-PGM__Phosphata"/>
    <property type="match status" value="1"/>
</dbReference>
<reference evidence="2" key="1">
    <citation type="journal article" date="2019" name="Int. J. Syst. Evol. Microbiol.">
        <title>The Global Catalogue of Microorganisms (GCM) 10K type strain sequencing project: providing services to taxonomists for standard genome sequencing and annotation.</title>
        <authorList>
            <consortium name="The Broad Institute Genomics Platform"/>
            <consortium name="The Broad Institute Genome Sequencing Center for Infectious Disease"/>
            <person name="Wu L."/>
            <person name="Ma J."/>
        </authorList>
    </citation>
    <scope>NUCLEOTIDE SEQUENCE [LARGE SCALE GENOMIC DNA]</scope>
    <source>
        <strain evidence="2">JCM 18200</strain>
    </source>
</reference>
<dbReference type="Proteomes" id="UP001501411">
    <property type="component" value="Unassembled WGS sequence"/>
</dbReference>
<evidence type="ECO:0000313" key="1">
    <source>
        <dbReference type="EMBL" id="GAA4802878.1"/>
    </source>
</evidence>
<dbReference type="InterPro" id="IPR051828">
    <property type="entry name" value="HAD-like_hydrolase_domain"/>
</dbReference>
<sequence>MNLIKHYSFDLWLTLIKSNPLFKKERAQYFYEKFNWSSFSLEAVEAIFRQVDVMCNLINEKTGKNIDADEMYLMVISMMNPGSFDWESIAIDELYREMEALVFKHLPQLFCEDTPKVLDHLKSKGYSLNILSNTGFIKGITLREVLKKLQVDTYFDFQLYSDETGYSKPNHAFFELMFKNASAIYPQKGLHMREIMHIGDNPRADIQGAGLFGIKSMLINSNQLSITQLMQLCP</sequence>
<name>A0ABP9BZQ4_9SPHI</name>
<dbReference type="SUPFAM" id="SSF56784">
    <property type="entry name" value="HAD-like"/>
    <property type="match status" value="1"/>
</dbReference>
<dbReference type="PANTHER" id="PTHR46191">
    <property type="match status" value="1"/>
</dbReference>
<protein>
    <recommendedName>
        <fullName evidence="3">HAD family hydrolase</fullName>
    </recommendedName>
</protein>
<dbReference type="NCBIfam" id="TIGR01549">
    <property type="entry name" value="HAD-SF-IA-v1"/>
    <property type="match status" value="1"/>
</dbReference>
<evidence type="ECO:0000313" key="2">
    <source>
        <dbReference type="Proteomes" id="UP001501411"/>
    </source>
</evidence>
<comment type="caution">
    <text evidence="1">The sequence shown here is derived from an EMBL/GenBank/DDBJ whole genome shotgun (WGS) entry which is preliminary data.</text>
</comment>
<dbReference type="Gene3D" id="1.10.150.400">
    <property type="match status" value="1"/>
</dbReference>
<dbReference type="InterPro" id="IPR023214">
    <property type="entry name" value="HAD_sf"/>
</dbReference>
<dbReference type="RefSeq" id="WP_345233732.1">
    <property type="nucleotide sequence ID" value="NZ_BAABIQ010000043.1"/>
</dbReference>
<evidence type="ECO:0008006" key="3">
    <source>
        <dbReference type="Google" id="ProtNLM"/>
    </source>
</evidence>
<dbReference type="EMBL" id="BAABIQ010000043">
    <property type="protein sequence ID" value="GAA4802878.1"/>
    <property type="molecule type" value="Genomic_DNA"/>
</dbReference>
<dbReference type="SFLD" id="SFLDS00003">
    <property type="entry name" value="Haloacid_Dehalogenase"/>
    <property type="match status" value="1"/>
</dbReference>